<evidence type="ECO:0000259" key="1">
    <source>
        <dbReference type="PROSITE" id="PS50181"/>
    </source>
</evidence>
<dbReference type="InterPro" id="IPR036047">
    <property type="entry name" value="F-box-like_dom_sf"/>
</dbReference>
<dbReference type="SMART" id="SM00256">
    <property type="entry name" value="FBOX"/>
    <property type="match status" value="1"/>
</dbReference>
<protein>
    <submittedName>
        <fullName evidence="3">F-box protein At3g07870-like</fullName>
    </submittedName>
</protein>
<dbReference type="CDD" id="cd22157">
    <property type="entry name" value="F-box_AtFBW1-like"/>
    <property type="match status" value="1"/>
</dbReference>
<feature type="domain" description="F-box" evidence="1">
    <location>
        <begin position="1"/>
        <end position="48"/>
    </location>
</feature>
<dbReference type="Gene3D" id="1.20.1280.50">
    <property type="match status" value="1"/>
</dbReference>
<organism evidence="2 3">
    <name type="scientific">Rhodamnia argentea</name>
    <dbReference type="NCBI Taxonomy" id="178133"/>
    <lineage>
        <taxon>Eukaryota</taxon>
        <taxon>Viridiplantae</taxon>
        <taxon>Streptophyta</taxon>
        <taxon>Embryophyta</taxon>
        <taxon>Tracheophyta</taxon>
        <taxon>Spermatophyta</taxon>
        <taxon>Magnoliopsida</taxon>
        <taxon>eudicotyledons</taxon>
        <taxon>Gunneridae</taxon>
        <taxon>Pentapetalae</taxon>
        <taxon>rosids</taxon>
        <taxon>malvids</taxon>
        <taxon>Myrtales</taxon>
        <taxon>Myrtaceae</taxon>
        <taxon>Myrtoideae</taxon>
        <taxon>Myrteae</taxon>
        <taxon>Australasian group</taxon>
        <taxon>Rhodamnia</taxon>
    </lineage>
</organism>
<dbReference type="NCBIfam" id="TIGR01640">
    <property type="entry name" value="F_box_assoc_1"/>
    <property type="match status" value="1"/>
</dbReference>
<dbReference type="Pfam" id="PF00646">
    <property type="entry name" value="F-box"/>
    <property type="match status" value="1"/>
</dbReference>
<dbReference type="PANTHER" id="PTHR31672:SF10">
    <property type="entry name" value="F-BOX DOMAIN-CONTAINING PROTEIN"/>
    <property type="match status" value="1"/>
</dbReference>
<dbReference type="Proteomes" id="UP000827889">
    <property type="component" value="Chromosome 9"/>
</dbReference>
<evidence type="ECO:0000313" key="3">
    <source>
        <dbReference type="RefSeq" id="XP_030535337.1"/>
    </source>
</evidence>
<reference evidence="3" key="1">
    <citation type="submission" date="2025-08" db="UniProtKB">
        <authorList>
            <consortium name="RefSeq"/>
        </authorList>
    </citation>
    <scope>IDENTIFICATION</scope>
    <source>
        <tissue evidence="3">Leaf</tissue>
    </source>
</reference>
<sequence length="367" mass="41735">MASFPNDITTDILSQLPVKSVARFRCVCKSWKSLLTGACFINAHFDRSSKYRTVSLLKYDDNNSSRIGVYRPHHRELSHLNPSSGHPSRYNVVDSCNGILCLSVYYKDKPGLPDIFLWNPSIHECMVVPQHHCRVSGLIAFGFNPLSGHLDDFKVVNINFNFGARTDCHSSRAQIYSLRSNSWKKIGNVFSSWLGRNLGHQVIFQNFICWGTHARVNGQIVASLVSFDMVEEVFREMALPDSMPSEEKFITLFEGCLSLIVQNPSSQCYEVWTMKEFGVTESWAKLYTTTVLMDGFLQCWPLGAASSGEVLFVKSFYCELRLSLTSYVVSYDTRRREFEEFKVGVEAYCSSRLVNYTESLVSVVTRD</sequence>
<dbReference type="Pfam" id="PF07734">
    <property type="entry name" value="FBA_1"/>
    <property type="match status" value="1"/>
</dbReference>
<dbReference type="GeneID" id="115744357"/>
<dbReference type="PANTHER" id="PTHR31672">
    <property type="entry name" value="BNACNNG10540D PROTEIN"/>
    <property type="match status" value="1"/>
</dbReference>
<proteinExistence type="predicted"/>
<dbReference type="SUPFAM" id="SSF81383">
    <property type="entry name" value="F-box domain"/>
    <property type="match status" value="1"/>
</dbReference>
<accession>A0A8B8PLU2</accession>
<dbReference type="AlphaFoldDB" id="A0A8B8PLU2"/>
<dbReference type="RefSeq" id="XP_030535337.1">
    <property type="nucleotide sequence ID" value="XM_030679477.1"/>
</dbReference>
<dbReference type="KEGG" id="rarg:115744357"/>
<evidence type="ECO:0000313" key="2">
    <source>
        <dbReference type="Proteomes" id="UP000827889"/>
    </source>
</evidence>
<keyword evidence="2" id="KW-1185">Reference proteome</keyword>
<name>A0A8B8PLU2_9MYRT</name>
<dbReference type="InterPro" id="IPR001810">
    <property type="entry name" value="F-box_dom"/>
</dbReference>
<dbReference type="InterPro" id="IPR050796">
    <property type="entry name" value="SCF_F-box_component"/>
</dbReference>
<dbReference type="InterPro" id="IPR017451">
    <property type="entry name" value="F-box-assoc_interact_dom"/>
</dbReference>
<gene>
    <name evidence="3" type="primary">LOC115744357</name>
</gene>
<dbReference type="PROSITE" id="PS50181">
    <property type="entry name" value="FBOX"/>
    <property type="match status" value="1"/>
</dbReference>
<dbReference type="OrthoDB" id="1867629at2759"/>
<dbReference type="InterPro" id="IPR006527">
    <property type="entry name" value="F-box-assoc_dom_typ1"/>
</dbReference>